<dbReference type="EMBL" id="CP024785">
    <property type="protein sequence ID" value="AUB39568.1"/>
    <property type="molecule type" value="Genomic_DNA"/>
</dbReference>
<reference evidence="1 2" key="1">
    <citation type="submission" date="2017-11" db="EMBL/GenBank/DDBJ databases">
        <title>Complete genome of a free-living desiccation-tolerant cyanobacterium and its photosynthetic adaptation to extreme terrestrial habitat.</title>
        <authorList>
            <person name="Shang J."/>
        </authorList>
    </citation>
    <scope>NUCLEOTIDE SEQUENCE [LARGE SCALE GENOMIC DNA]</scope>
    <source>
        <strain evidence="1 2">CCNUN1</strain>
    </source>
</reference>
<proteinExistence type="predicted"/>
<evidence type="ECO:0000313" key="2">
    <source>
        <dbReference type="Proteomes" id="UP000232003"/>
    </source>
</evidence>
<keyword evidence="2" id="KW-1185">Reference proteome</keyword>
<name>A0A2K8SVT3_9NOSO</name>
<dbReference type="Proteomes" id="UP000232003">
    <property type="component" value="Chromosome"/>
</dbReference>
<organism evidence="1 2">
    <name type="scientific">Nostoc flagelliforme CCNUN1</name>
    <dbReference type="NCBI Taxonomy" id="2038116"/>
    <lineage>
        <taxon>Bacteria</taxon>
        <taxon>Bacillati</taxon>
        <taxon>Cyanobacteriota</taxon>
        <taxon>Cyanophyceae</taxon>
        <taxon>Nostocales</taxon>
        <taxon>Nostocaceae</taxon>
        <taxon>Nostoc</taxon>
    </lineage>
</organism>
<sequence length="38" mass="4718">MNLLGKQNGEQCPPFLKKCYYLNPFNLYIYYQFYKFNL</sequence>
<dbReference type="KEGG" id="nfl:COO91_05564"/>
<dbReference type="AlphaFoldDB" id="A0A2K8SVT3"/>
<protein>
    <submittedName>
        <fullName evidence="1">Uncharacterized protein</fullName>
    </submittedName>
</protein>
<evidence type="ECO:0000313" key="1">
    <source>
        <dbReference type="EMBL" id="AUB39568.1"/>
    </source>
</evidence>
<accession>A0A2K8SVT3</accession>
<gene>
    <name evidence="1" type="ORF">COO91_05564</name>
</gene>